<sequence length="148" mass="14941">MLSAHIVPLLITTDLPAQAELTEFGELLAGAVRALPAGGGTTFPGHLHGGVFWLGRPAPPGAPPPAAEELRFAALLGFLSAAGPGLTAREVTAAARAAIVPAVTARYGDLGGPPAVITIRADDVRERTPADAIRVATPQAKDTASVTV</sequence>
<evidence type="ECO:0000313" key="2">
    <source>
        <dbReference type="Proteomes" id="UP000253303"/>
    </source>
</evidence>
<dbReference type="OrthoDB" id="3533150at2"/>
<accession>A0A366LRG8</accession>
<dbReference type="RefSeq" id="WP_113984434.1">
    <property type="nucleotide sequence ID" value="NZ_QMEY01000018.1"/>
</dbReference>
<name>A0A366LRG8_9ACTN</name>
<protein>
    <submittedName>
        <fullName evidence="1">Uncharacterized protein</fullName>
    </submittedName>
</protein>
<gene>
    <name evidence="1" type="ORF">DP939_31300</name>
</gene>
<dbReference type="Proteomes" id="UP000253303">
    <property type="component" value="Unassembled WGS sequence"/>
</dbReference>
<dbReference type="EMBL" id="QMEY01000018">
    <property type="protein sequence ID" value="RBQ16113.1"/>
    <property type="molecule type" value="Genomic_DNA"/>
</dbReference>
<proteinExistence type="predicted"/>
<dbReference type="AlphaFoldDB" id="A0A366LRG8"/>
<evidence type="ECO:0000313" key="1">
    <source>
        <dbReference type="EMBL" id="RBQ16113.1"/>
    </source>
</evidence>
<keyword evidence="2" id="KW-1185">Reference proteome</keyword>
<comment type="caution">
    <text evidence="1">The sequence shown here is derived from an EMBL/GenBank/DDBJ whole genome shotgun (WGS) entry which is preliminary data.</text>
</comment>
<organism evidence="1 2">
    <name type="scientific">Spongiactinospora rosea</name>
    <dbReference type="NCBI Taxonomy" id="2248750"/>
    <lineage>
        <taxon>Bacteria</taxon>
        <taxon>Bacillati</taxon>
        <taxon>Actinomycetota</taxon>
        <taxon>Actinomycetes</taxon>
        <taxon>Streptosporangiales</taxon>
        <taxon>Streptosporangiaceae</taxon>
        <taxon>Spongiactinospora</taxon>
    </lineage>
</organism>
<reference evidence="1 2" key="1">
    <citation type="submission" date="2018-06" db="EMBL/GenBank/DDBJ databases">
        <title>Sphaerisporangium craniellae sp. nov., isolated from a marine sponge in the South China Sea.</title>
        <authorList>
            <person name="Li L."/>
        </authorList>
    </citation>
    <scope>NUCLEOTIDE SEQUENCE [LARGE SCALE GENOMIC DNA]</scope>
    <source>
        <strain evidence="1 2">LHW63015</strain>
    </source>
</reference>